<evidence type="ECO:0000313" key="2">
    <source>
        <dbReference type="Proteomes" id="UP000693970"/>
    </source>
</evidence>
<sequence>MNAIFNFRQARALEDCQYISFQRFSFGPMFGTIEDRIASVYVTLQMCGPNVFETAARRVILMFVLEQASSTGRAESLKQTLRLRVGV</sequence>
<keyword evidence="2" id="KW-1185">Reference proteome</keyword>
<reference evidence="1" key="2">
    <citation type="submission" date="2021-04" db="EMBL/GenBank/DDBJ databases">
        <authorList>
            <person name="Podell S."/>
        </authorList>
    </citation>
    <scope>NUCLEOTIDE SEQUENCE</scope>
    <source>
        <strain evidence="1">Hildebrandi</strain>
    </source>
</reference>
<dbReference type="EMBL" id="JAGRRH010000001">
    <property type="protein sequence ID" value="KAG7375072.1"/>
    <property type="molecule type" value="Genomic_DNA"/>
</dbReference>
<reference evidence="1" key="1">
    <citation type="journal article" date="2021" name="Sci. Rep.">
        <title>Diploid genomic architecture of Nitzschia inconspicua, an elite biomass production diatom.</title>
        <authorList>
            <person name="Oliver A."/>
            <person name="Podell S."/>
            <person name="Pinowska A."/>
            <person name="Traller J.C."/>
            <person name="Smith S.R."/>
            <person name="McClure R."/>
            <person name="Beliaev A."/>
            <person name="Bohutskyi P."/>
            <person name="Hill E.A."/>
            <person name="Rabines A."/>
            <person name="Zheng H."/>
            <person name="Allen L.Z."/>
            <person name="Kuo A."/>
            <person name="Grigoriev I.V."/>
            <person name="Allen A.E."/>
            <person name="Hazlebeck D."/>
            <person name="Allen E.E."/>
        </authorList>
    </citation>
    <scope>NUCLEOTIDE SEQUENCE</scope>
    <source>
        <strain evidence="1">Hildebrandi</strain>
    </source>
</reference>
<dbReference type="Proteomes" id="UP000693970">
    <property type="component" value="Unassembled WGS sequence"/>
</dbReference>
<proteinExistence type="predicted"/>
<accession>A0A9K3Q802</accession>
<name>A0A9K3Q802_9STRA</name>
<evidence type="ECO:0000313" key="1">
    <source>
        <dbReference type="EMBL" id="KAG7375072.1"/>
    </source>
</evidence>
<comment type="caution">
    <text evidence="1">The sequence shown here is derived from an EMBL/GenBank/DDBJ whole genome shotgun (WGS) entry which is preliminary data.</text>
</comment>
<protein>
    <submittedName>
        <fullName evidence="1">Uncharacterized protein</fullName>
    </submittedName>
</protein>
<dbReference type="AlphaFoldDB" id="A0A9K3Q802"/>
<organism evidence="1 2">
    <name type="scientific">Nitzschia inconspicua</name>
    <dbReference type="NCBI Taxonomy" id="303405"/>
    <lineage>
        <taxon>Eukaryota</taxon>
        <taxon>Sar</taxon>
        <taxon>Stramenopiles</taxon>
        <taxon>Ochrophyta</taxon>
        <taxon>Bacillariophyta</taxon>
        <taxon>Bacillariophyceae</taxon>
        <taxon>Bacillariophycidae</taxon>
        <taxon>Bacillariales</taxon>
        <taxon>Bacillariaceae</taxon>
        <taxon>Nitzschia</taxon>
    </lineage>
</organism>
<gene>
    <name evidence="1" type="ORF">IV203_014167</name>
</gene>